<keyword evidence="1" id="KW-0812">Transmembrane</keyword>
<feature type="transmembrane region" description="Helical" evidence="1">
    <location>
        <begin position="101"/>
        <end position="124"/>
    </location>
</feature>
<dbReference type="Proteomes" id="UP001167796">
    <property type="component" value="Unassembled WGS sequence"/>
</dbReference>
<proteinExistence type="predicted"/>
<name>A0ABT9AAP5_9BACT</name>
<evidence type="ECO:0000313" key="3">
    <source>
        <dbReference type="Proteomes" id="UP001167796"/>
    </source>
</evidence>
<protein>
    <recommendedName>
        <fullName evidence="4">DUF2752 domain-containing protein</fullName>
    </recommendedName>
</protein>
<keyword evidence="3" id="KW-1185">Reference proteome</keyword>
<keyword evidence="1" id="KW-1133">Transmembrane helix</keyword>
<dbReference type="RefSeq" id="WP_305011593.1">
    <property type="nucleotide sequence ID" value="NZ_JAUQSX010000005.1"/>
</dbReference>
<dbReference type="EMBL" id="JAUQSX010000005">
    <property type="protein sequence ID" value="MDO7846908.1"/>
    <property type="molecule type" value="Genomic_DNA"/>
</dbReference>
<sequence length="133" mass="14840">MNKLIHTAPPSGLGHWLARSLAWTVACMLPCAGLWHWVMVVQDAGCRSCGTTALLTPLTVVVVLGSRLFYTKAIVGFGSFFRQEGCRDWAKNVALGWSIKLRLLLAAWWVLNAMLALITVFSWFDDGKNMWVE</sequence>
<keyword evidence="1" id="KW-0472">Membrane</keyword>
<accession>A0ABT9AAP5</accession>
<evidence type="ECO:0008006" key="4">
    <source>
        <dbReference type="Google" id="ProtNLM"/>
    </source>
</evidence>
<evidence type="ECO:0000256" key="1">
    <source>
        <dbReference type="SAM" id="Phobius"/>
    </source>
</evidence>
<comment type="caution">
    <text evidence="2">The sequence shown here is derived from an EMBL/GenBank/DDBJ whole genome shotgun (WGS) entry which is preliminary data.</text>
</comment>
<organism evidence="2 3">
    <name type="scientific">Hymenobacter mellowenesis</name>
    <dbReference type="NCBI Taxonomy" id="3063995"/>
    <lineage>
        <taxon>Bacteria</taxon>
        <taxon>Pseudomonadati</taxon>
        <taxon>Bacteroidota</taxon>
        <taxon>Cytophagia</taxon>
        <taxon>Cytophagales</taxon>
        <taxon>Hymenobacteraceae</taxon>
        <taxon>Hymenobacter</taxon>
    </lineage>
</organism>
<feature type="transmembrane region" description="Helical" evidence="1">
    <location>
        <begin position="58"/>
        <end position="81"/>
    </location>
</feature>
<gene>
    <name evidence="2" type="ORF">Q5H92_11110</name>
</gene>
<evidence type="ECO:0000313" key="2">
    <source>
        <dbReference type="EMBL" id="MDO7846908.1"/>
    </source>
</evidence>
<reference evidence="2" key="1">
    <citation type="submission" date="2023-07" db="EMBL/GenBank/DDBJ databases">
        <authorList>
            <person name="Kim M.K."/>
        </authorList>
    </citation>
    <scope>NUCLEOTIDE SEQUENCE</scope>
    <source>
        <strain evidence="2">M29</strain>
    </source>
</reference>
<feature type="transmembrane region" description="Helical" evidence="1">
    <location>
        <begin position="21"/>
        <end position="38"/>
    </location>
</feature>